<sequence>MAEVGVVIPAYNSERFLADAIRSLQSQTFRDWKAVVVDDGSTDRSAAVAEETAAGEGRIALVRQDNRGVCAARNRGFEELGGSCEYVSFLDGDDLWLPDALERLLGASSTQGSVGAHGLFEYCDEGGVRLSPAPRELLGEDVYGYPLRPSDGASWSLSRSALSAKGLVPLDPNQPTSLDGFLVSNCIQTPGLTLLRAEAFEKAGGFDPEFWPCEDWEFYHRLLSLGTLAFVPEVILRFRLHSRNVSSSGDRGANAIHRIRRRALSGHFGQERAQWTRSYLRREAWLKARNGLKWCVLGPLRGNWQRALAGWADLASGLSTWARRV</sequence>
<dbReference type="Pfam" id="PF00535">
    <property type="entry name" value="Glycos_transf_2"/>
    <property type="match status" value="1"/>
</dbReference>
<evidence type="ECO:0000259" key="1">
    <source>
        <dbReference type="Pfam" id="PF00535"/>
    </source>
</evidence>
<accession>A0A809R608</accession>
<name>A0A809R608_9BACT</name>
<dbReference type="GO" id="GO:0016758">
    <property type="term" value="F:hexosyltransferase activity"/>
    <property type="evidence" value="ECO:0007669"/>
    <property type="project" value="UniProtKB-ARBA"/>
</dbReference>
<protein>
    <submittedName>
        <fullName evidence="2">Glycosyltransferase</fullName>
    </submittedName>
</protein>
<keyword evidence="2" id="KW-0808">Transferase</keyword>
<organism evidence="2 3">
    <name type="scientific">Candidatus Nitrosymbiomonas proteolyticus</name>
    <dbReference type="NCBI Taxonomy" id="2608984"/>
    <lineage>
        <taxon>Bacteria</taxon>
        <taxon>Bacillati</taxon>
        <taxon>Armatimonadota</taxon>
        <taxon>Armatimonadota incertae sedis</taxon>
        <taxon>Candidatus Nitrosymbiomonas</taxon>
    </lineage>
</organism>
<dbReference type="InterPro" id="IPR029044">
    <property type="entry name" value="Nucleotide-diphossugar_trans"/>
</dbReference>
<evidence type="ECO:0000313" key="3">
    <source>
        <dbReference type="Proteomes" id="UP000662873"/>
    </source>
</evidence>
<feature type="domain" description="Glycosyltransferase 2-like" evidence="1">
    <location>
        <begin position="6"/>
        <end position="135"/>
    </location>
</feature>
<gene>
    <name evidence="2" type="ORF">NPRO_06080</name>
</gene>
<reference evidence="2" key="1">
    <citation type="journal article" name="DNA Res.">
        <title>The physiological potential of anammox bacteria as revealed by their core genome structure.</title>
        <authorList>
            <person name="Okubo T."/>
            <person name="Toyoda A."/>
            <person name="Fukuhara K."/>
            <person name="Uchiyama I."/>
            <person name="Harigaya Y."/>
            <person name="Kuroiwa M."/>
            <person name="Suzuki T."/>
            <person name="Murakami Y."/>
            <person name="Suwa Y."/>
            <person name="Takami H."/>
        </authorList>
    </citation>
    <scope>NUCLEOTIDE SEQUENCE</scope>
    <source>
        <strain evidence="2">317325-2</strain>
    </source>
</reference>
<dbReference type="EMBL" id="AP021858">
    <property type="protein sequence ID" value="BBO23013.1"/>
    <property type="molecule type" value="Genomic_DNA"/>
</dbReference>
<proteinExistence type="predicted"/>
<evidence type="ECO:0000313" key="2">
    <source>
        <dbReference type="EMBL" id="BBO23013.1"/>
    </source>
</evidence>
<dbReference type="Proteomes" id="UP000662873">
    <property type="component" value="Chromosome"/>
</dbReference>
<dbReference type="KEGG" id="npy:NPRO_06080"/>
<dbReference type="InterPro" id="IPR001173">
    <property type="entry name" value="Glyco_trans_2-like"/>
</dbReference>
<dbReference type="AlphaFoldDB" id="A0A809R608"/>
<dbReference type="SUPFAM" id="SSF53448">
    <property type="entry name" value="Nucleotide-diphospho-sugar transferases"/>
    <property type="match status" value="1"/>
</dbReference>
<dbReference type="Gene3D" id="3.90.550.10">
    <property type="entry name" value="Spore Coat Polysaccharide Biosynthesis Protein SpsA, Chain A"/>
    <property type="match status" value="1"/>
</dbReference>
<dbReference type="PANTHER" id="PTHR22916:SF3">
    <property type="entry name" value="UDP-GLCNAC:BETAGAL BETA-1,3-N-ACETYLGLUCOSAMINYLTRANSFERASE-LIKE PROTEIN 1"/>
    <property type="match status" value="1"/>
</dbReference>
<dbReference type="PANTHER" id="PTHR22916">
    <property type="entry name" value="GLYCOSYLTRANSFERASE"/>
    <property type="match status" value="1"/>
</dbReference>
<dbReference type="CDD" id="cd00761">
    <property type="entry name" value="Glyco_tranf_GTA_type"/>
    <property type="match status" value="1"/>
</dbReference>